<dbReference type="AlphaFoldDB" id="A0A2I1HVU7"/>
<protein>
    <submittedName>
        <fullName evidence="1">Uncharacterized protein</fullName>
    </submittedName>
</protein>
<keyword evidence="2" id="KW-1185">Reference proteome</keyword>
<gene>
    <name evidence="1" type="ORF">RhiirA4_551369</name>
</gene>
<accession>A0A2I1HVU7</accession>
<organism evidence="1 2">
    <name type="scientific">Rhizophagus irregularis</name>
    <dbReference type="NCBI Taxonomy" id="588596"/>
    <lineage>
        <taxon>Eukaryota</taxon>
        <taxon>Fungi</taxon>
        <taxon>Fungi incertae sedis</taxon>
        <taxon>Mucoromycota</taxon>
        <taxon>Glomeromycotina</taxon>
        <taxon>Glomeromycetes</taxon>
        <taxon>Glomerales</taxon>
        <taxon>Glomeraceae</taxon>
        <taxon>Rhizophagus</taxon>
    </lineage>
</organism>
<evidence type="ECO:0000313" key="1">
    <source>
        <dbReference type="EMBL" id="PKY63005.1"/>
    </source>
</evidence>
<evidence type="ECO:0000313" key="2">
    <source>
        <dbReference type="Proteomes" id="UP000234323"/>
    </source>
</evidence>
<proteinExistence type="predicted"/>
<name>A0A2I1HVU7_9GLOM</name>
<reference evidence="1 2" key="1">
    <citation type="submission" date="2015-10" db="EMBL/GenBank/DDBJ databases">
        <title>Genome analyses suggest a sexual origin of heterokaryosis in a supposedly ancient asexual fungus.</title>
        <authorList>
            <person name="Ropars J."/>
            <person name="Sedzielewska K."/>
            <person name="Noel J."/>
            <person name="Charron P."/>
            <person name="Farinelli L."/>
            <person name="Marton T."/>
            <person name="Kruger M."/>
            <person name="Pelin A."/>
            <person name="Brachmann A."/>
            <person name="Corradi N."/>
        </authorList>
    </citation>
    <scope>NUCLEOTIDE SEQUENCE [LARGE SCALE GENOMIC DNA]</scope>
    <source>
        <strain evidence="1 2">A4</strain>
    </source>
</reference>
<comment type="caution">
    <text evidence="1">The sequence shown here is derived from an EMBL/GenBank/DDBJ whole genome shotgun (WGS) entry which is preliminary data.</text>
</comment>
<dbReference type="Proteomes" id="UP000234323">
    <property type="component" value="Unassembled WGS sequence"/>
</dbReference>
<sequence length="76" mass="8772">MGICQNLLQYRSTYDHRGIYSTSRIKYQILLTENAFKDDTELCKNVKRVLKVIVGLLKDRALGSEEPARLQLRSTV</sequence>
<dbReference type="EMBL" id="LLXI01008691">
    <property type="protein sequence ID" value="PKY63005.1"/>
    <property type="molecule type" value="Genomic_DNA"/>
</dbReference>